<dbReference type="EMBL" id="QPFP01000198">
    <property type="protein sequence ID" value="TEB19316.1"/>
    <property type="molecule type" value="Genomic_DNA"/>
</dbReference>
<name>A0A4Y7SC98_COPMI</name>
<evidence type="ECO:0000313" key="2">
    <source>
        <dbReference type="EMBL" id="TEB19316.1"/>
    </source>
</evidence>
<feature type="compositionally biased region" description="Basic residues" evidence="1">
    <location>
        <begin position="242"/>
        <end position="251"/>
    </location>
</feature>
<dbReference type="AlphaFoldDB" id="A0A4Y7SC98"/>
<feature type="compositionally biased region" description="Polar residues" evidence="1">
    <location>
        <begin position="84"/>
        <end position="100"/>
    </location>
</feature>
<comment type="caution">
    <text evidence="2">The sequence shown here is derived from an EMBL/GenBank/DDBJ whole genome shotgun (WGS) entry which is preliminary data.</text>
</comment>
<feature type="compositionally biased region" description="Polar residues" evidence="1">
    <location>
        <begin position="21"/>
        <end position="31"/>
    </location>
</feature>
<feature type="region of interest" description="Disordered" evidence="1">
    <location>
        <begin position="242"/>
        <end position="264"/>
    </location>
</feature>
<evidence type="ECO:0000256" key="1">
    <source>
        <dbReference type="SAM" id="MobiDB-lite"/>
    </source>
</evidence>
<proteinExistence type="predicted"/>
<dbReference type="OrthoDB" id="3190308at2759"/>
<evidence type="ECO:0000313" key="3">
    <source>
        <dbReference type="Proteomes" id="UP000298030"/>
    </source>
</evidence>
<feature type="compositionally biased region" description="Polar residues" evidence="1">
    <location>
        <begin position="361"/>
        <end position="372"/>
    </location>
</feature>
<feature type="region of interest" description="Disordered" evidence="1">
    <location>
        <begin position="361"/>
        <end position="385"/>
    </location>
</feature>
<feature type="region of interest" description="Disordered" evidence="1">
    <location>
        <begin position="1"/>
        <end position="223"/>
    </location>
</feature>
<sequence length="682" mass="73967">MSSIEPTGVVAATCGARTRSSRPARTDQAQGSAELPQAPPAKTTKRGSKKKTANSTSSQPDTIEATVAPATKPARKPRGGKAINSKSSPPTPTGTVNENDVQLGGAGGPGKTKREESKRQKEELKKKADEMWEELEQRDQQAVRRQEEAPLILPVVPVNTTTSDAPRVPTRQAEDDYEEIDVSNISPCTSDEGDLVEWTPLGAPERDEEAGPLTDGSDKDDDEEWRLISLQAEIQAIQAMRAKKNKGKAAKALKPGPPSSTLPLASGLRKEFRHDEDVALEKIPAGTVTFGGLQDDDIADTAPPGNTTMYNSSQASVQPLTGGLQRDTTRQNSNVGMLAPPPNSIVPPANPFSIPVPAQANATTPAGSQANTLPKPAQRRTKAPVQKVCIPEAGSITKSGSKGKKTTKHAKVGELPDFAISGREWATTFLPSLTHTLYTSTDPFNDFRAGSTAFRDNCQHLIQEVFPQVDYTVAERKDVVVSISYARINERRGRIAKDVLLLIQDYVKTTFPNHVEAEAWLDWARHPFGPLFFENPVPAAYCHPQGNRSTQIPQPTGCLHSHFIISLLETSLKRIEGSAIDNRDLVPIGLTALILTALEHAAIHVLPSGTVKPSIPDFSYDEAGSMCNEWVKTLRAIPWQKWQELTELCAARLQTPPRVINHSLLAQQRATLFNFDSPVKGA</sequence>
<keyword evidence="3" id="KW-1185">Reference proteome</keyword>
<reference evidence="2 3" key="1">
    <citation type="journal article" date="2019" name="Nat. Ecol. Evol.">
        <title>Megaphylogeny resolves global patterns of mushroom evolution.</title>
        <authorList>
            <person name="Varga T."/>
            <person name="Krizsan K."/>
            <person name="Foldi C."/>
            <person name="Dima B."/>
            <person name="Sanchez-Garcia M."/>
            <person name="Sanchez-Ramirez S."/>
            <person name="Szollosi G.J."/>
            <person name="Szarkandi J.G."/>
            <person name="Papp V."/>
            <person name="Albert L."/>
            <person name="Andreopoulos W."/>
            <person name="Angelini C."/>
            <person name="Antonin V."/>
            <person name="Barry K.W."/>
            <person name="Bougher N.L."/>
            <person name="Buchanan P."/>
            <person name="Buyck B."/>
            <person name="Bense V."/>
            <person name="Catcheside P."/>
            <person name="Chovatia M."/>
            <person name="Cooper J."/>
            <person name="Damon W."/>
            <person name="Desjardin D."/>
            <person name="Finy P."/>
            <person name="Geml J."/>
            <person name="Haridas S."/>
            <person name="Hughes K."/>
            <person name="Justo A."/>
            <person name="Karasinski D."/>
            <person name="Kautmanova I."/>
            <person name="Kiss B."/>
            <person name="Kocsube S."/>
            <person name="Kotiranta H."/>
            <person name="LaButti K.M."/>
            <person name="Lechner B.E."/>
            <person name="Liimatainen K."/>
            <person name="Lipzen A."/>
            <person name="Lukacs Z."/>
            <person name="Mihaltcheva S."/>
            <person name="Morgado L.N."/>
            <person name="Niskanen T."/>
            <person name="Noordeloos M.E."/>
            <person name="Ohm R.A."/>
            <person name="Ortiz-Santana B."/>
            <person name="Ovrebo C."/>
            <person name="Racz N."/>
            <person name="Riley R."/>
            <person name="Savchenko A."/>
            <person name="Shiryaev A."/>
            <person name="Soop K."/>
            <person name="Spirin V."/>
            <person name="Szebenyi C."/>
            <person name="Tomsovsky M."/>
            <person name="Tulloss R.E."/>
            <person name="Uehling J."/>
            <person name="Grigoriev I.V."/>
            <person name="Vagvolgyi C."/>
            <person name="Papp T."/>
            <person name="Martin F.M."/>
            <person name="Miettinen O."/>
            <person name="Hibbett D.S."/>
            <person name="Nagy L.G."/>
        </authorList>
    </citation>
    <scope>NUCLEOTIDE SEQUENCE [LARGE SCALE GENOMIC DNA]</scope>
    <source>
        <strain evidence="2 3">FP101781</strain>
    </source>
</reference>
<dbReference type="Proteomes" id="UP000298030">
    <property type="component" value="Unassembled WGS sequence"/>
</dbReference>
<protein>
    <submittedName>
        <fullName evidence="2">Uncharacterized protein</fullName>
    </submittedName>
</protein>
<organism evidence="2 3">
    <name type="scientific">Coprinellus micaceus</name>
    <name type="common">Glistening ink-cap mushroom</name>
    <name type="synonym">Coprinus micaceus</name>
    <dbReference type="NCBI Taxonomy" id="71717"/>
    <lineage>
        <taxon>Eukaryota</taxon>
        <taxon>Fungi</taxon>
        <taxon>Dikarya</taxon>
        <taxon>Basidiomycota</taxon>
        <taxon>Agaricomycotina</taxon>
        <taxon>Agaricomycetes</taxon>
        <taxon>Agaricomycetidae</taxon>
        <taxon>Agaricales</taxon>
        <taxon>Agaricineae</taxon>
        <taxon>Psathyrellaceae</taxon>
        <taxon>Coprinellus</taxon>
    </lineage>
</organism>
<feature type="compositionally biased region" description="Basic residues" evidence="1">
    <location>
        <begin position="43"/>
        <end position="52"/>
    </location>
</feature>
<accession>A0A4Y7SC98</accession>
<feature type="compositionally biased region" description="Basic and acidic residues" evidence="1">
    <location>
        <begin position="112"/>
        <end position="148"/>
    </location>
</feature>
<gene>
    <name evidence="2" type="ORF">FA13DRAFT_1802413</name>
</gene>